<evidence type="ECO:0000256" key="3">
    <source>
        <dbReference type="ARBA" id="ARBA00023002"/>
    </source>
</evidence>
<organism evidence="5 6">
    <name type="scientific">Lysobacter korlensis</name>
    <dbReference type="NCBI Taxonomy" id="553636"/>
    <lineage>
        <taxon>Bacteria</taxon>
        <taxon>Pseudomonadati</taxon>
        <taxon>Pseudomonadota</taxon>
        <taxon>Gammaproteobacteria</taxon>
        <taxon>Lysobacterales</taxon>
        <taxon>Lysobacteraceae</taxon>
        <taxon>Lysobacter</taxon>
    </lineage>
</organism>
<dbReference type="InterPro" id="IPR036812">
    <property type="entry name" value="NAD(P)_OxRdtase_dom_sf"/>
</dbReference>
<dbReference type="InterPro" id="IPR018170">
    <property type="entry name" value="Aldo/ket_reductase_CS"/>
</dbReference>
<sequence length="273" mass="30143">MTLAPSLSLNDGRSIPQLGLGVYKVADSATDALVAGAIDAGYRHIDTATLYRNERGVGAGVRASGVPREELFVTTKVWNTEQGRDATLHAFDTSLRQLGFDYVDLYLIHWPVPAQGLFVETWRTLEELKADGRARSIGVSNFEPHHLDTLQRETDTVPAVNQVELHPWLQQRAVREYDEAHGIVTESWSPLARGRIAGEPVLDRIAAKHGTTPGQVTIRWHLQLGAVVIPKSSSLDRVRGNFDVFGFELDAEDLEAIESLESGYRTGPHPDTM</sequence>
<protein>
    <submittedName>
        <fullName evidence="5">Aldo/keto reductase</fullName>
    </submittedName>
</protein>
<evidence type="ECO:0000313" key="5">
    <source>
        <dbReference type="EMBL" id="MFC0681000.1"/>
    </source>
</evidence>
<accession>A0ABV6RVK3</accession>
<dbReference type="InterPro" id="IPR020471">
    <property type="entry name" value="AKR"/>
</dbReference>
<name>A0ABV6RVK3_9GAMM</name>
<dbReference type="PROSITE" id="PS00062">
    <property type="entry name" value="ALDOKETO_REDUCTASE_2"/>
    <property type="match status" value="1"/>
</dbReference>
<reference evidence="5 6" key="1">
    <citation type="submission" date="2024-09" db="EMBL/GenBank/DDBJ databases">
        <authorList>
            <person name="Sun Q."/>
            <person name="Mori K."/>
        </authorList>
    </citation>
    <scope>NUCLEOTIDE SEQUENCE [LARGE SCALE GENOMIC DNA]</scope>
    <source>
        <strain evidence="5 6">KCTC 23076</strain>
    </source>
</reference>
<dbReference type="Proteomes" id="UP001589896">
    <property type="component" value="Unassembled WGS sequence"/>
</dbReference>
<dbReference type="PROSITE" id="PS00798">
    <property type="entry name" value="ALDOKETO_REDUCTASE_1"/>
    <property type="match status" value="1"/>
</dbReference>
<feature type="domain" description="NADP-dependent oxidoreductase" evidence="4">
    <location>
        <begin position="25"/>
        <end position="260"/>
    </location>
</feature>
<dbReference type="PANTHER" id="PTHR43827:SF3">
    <property type="entry name" value="NADP-DEPENDENT OXIDOREDUCTASE DOMAIN-CONTAINING PROTEIN"/>
    <property type="match status" value="1"/>
</dbReference>
<dbReference type="Pfam" id="PF00248">
    <property type="entry name" value="Aldo_ket_red"/>
    <property type="match status" value="1"/>
</dbReference>
<dbReference type="Gene3D" id="3.20.20.100">
    <property type="entry name" value="NADP-dependent oxidoreductase domain"/>
    <property type="match status" value="1"/>
</dbReference>
<dbReference type="PANTHER" id="PTHR43827">
    <property type="entry name" value="2,5-DIKETO-D-GLUCONIC ACID REDUCTASE"/>
    <property type="match status" value="1"/>
</dbReference>
<dbReference type="SUPFAM" id="SSF51430">
    <property type="entry name" value="NAD(P)-linked oxidoreductase"/>
    <property type="match status" value="1"/>
</dbReference>
<dbReference type="InterPro" id="IPR023210">
    <property type="entry name" value="NADP_OxRdtase_dom"/>
</dbReference>
<evidence type="ECO:0000259" key="4">
    <source>
        <dbReference type="Pfam" id="PF00248"/>
    </source>
</evidence>
<comment type="similarity">
    <text evidence="1">Belongs to the aldo/keto reductase family.</text>
</comment>
<gene>
    <name evidence="5" type="ORF">ACFFGH_24485</name>
</gene>
<proteinExistence type="inferred from homology"/>
<evidence type="ECO:0000256" key="1">
    <source>
        <dbReference type="ARBA" id="ARBA00007905"/>
    </source>
</evidence>
<keyword evidence="3" id="KW-0560">Oxidoreductase</keyword>
<evidence type="ECO:0000256" key="2">
    <source>
        <dbReference type="ARBA" id="ARBA00022857"/>
    </source>
</evidence>
<dbReference type="PRINTS" id="PR00069">
    <property type="entry name" value="ALDKETRDTASE"/>
</dbReference>
<dbReference type="RefSeq" id="WP_386673219.1">
    <property type="nucleotide sequence ID" value="NZ_JBHLTG010000006.1"/>
</dbReference>
<keyword evidence="2" id="KW-0521">NADP</keyword>
<keyword evidence="6" id="KW-1185">Reference proteome</keyword>
<comment type="caution">
    <text evidence="5">The sequence shown here is derived from an EMBL/GenBank/DDBJ whole genome shotgun (WGS) entry which is preliminary data.</text>
</comment>
<evidence type="ECO:0000313" key="6">
    <source>
        <dbReference type="Proteomes" id="UP001589896"/>
    </source>
</evidence>
<dbReference type="PIRSF" id="PIRSF000097">
    <property type="entry name" value="AKR"/>
    <property type="match status" value="1"/>
</dbReference>
<dbReference type="EMBL" id="JBHLTG010000006">
    <property type="protein sequence ID" value="MFC0681000.1"/>
    <property type="molecule type" value="Genomic_DNA"/>
</dbReference>